<dbReference type="InterPro" id="IPR056033">
    <property type="entry name" value="DUF7614"/>
</dbReference>
<feature type="region of interest" description="Disordered" evidence="1">
    <location>
        <begin position="1"/>
        <end position="39"/>
    </location>
</feature>
<dbReference type="Proteomes" id="UP001147746">
    <property type="component" value="Unassembled WGS sequence"/>
</dbReference>
<dbReference type="EMBL" id="JAPZBO010000007">
    <property type="protein sequence ID" value="KAJ5311041.1"/>
    <property type="molecule type" value="Genomic_DNA"/>
</dbReference>
<reference evidence="6" key="1">
    <citation type="submission" date="2022-12" db="EMBL/GenBank/DDBJ databases">
        <authorList>
            <person name="Petersen C."/>
        </authorList>
    </citation>
    <scope>NUCLEOTIDE SEQUENCE</scope>
    <source>
        <strain evidence="6">IBT 21472</strain>
    </source>
</reference>
<evidence type="ECO:0000256" key="1">
    <source>
        <dbReference type="SAM" id="MobiDB-lite"/>
    </source>
</evidence>
<accession>A0A9W9PTC4</accession>
<feature type="domain" description="DUF7613" evidence="4">
    <location>
        <begin position="916"/>
        <end position="1070"/>
    </location>
</feature>
<dbReference type="InterPro" id="IPR056031">
    <property type="entry name" value="DUF7612"/>
</dbReference>
<dbReference type="InterPro" id="IPR056032">
    <property type="entry name" value="DUF7613"/>
</dbReference>
<feature type="compositionally biased region" description="Basic and acidic residues" evidence="1">
    <location>
        <begin position="226"/>
        <end position="235"/>
    </location>
</feature>
<feature type="region of interest" description="Disordered" evidence="1">
    <location>
        <begin position="67"/>
        <end position="123"/>
    </location>
</feature>
<feature type="domain" description="DUF7612" evidence="3">
    <location>
        <begin position="781"/>
        <end position="912"/>
    </location>
</feature>
<feature type="compositionally biased region" description="Low complexity" evidence="1">
    <location>
        <begin position="404"/>
        <end position="425"/>
    </location>
</feature>
<dbReference type="Pfam" id="PF24586">
    <property type="entry name" value="DUF7611"/>
    <property type="match status" value="1"/>
</dbReference>
<reference evidence="6" key="2">
    <citation type="journal article" date="2023" name="IMA Fungus">
        <title>Comparative genomic study of the Penicillium genus elucidates a diverse pangenome and 15 lateral gene transfer events.</title>
        <authorList>
            <person name="Petersen C."/>
            <person name="Sorensen T."/>
            <person name="Nielsen M.R."/>
            <person name="Sondergaard T.E."/>
            <person name="Sorensen J.L."/>
            <person name="Fitzpatrick D.A."/>
            <person name="Frisvad J.C."/>
            <person name="Nielsen K.L."/>
        </authorList>
    </citation>
    <scope>NUCLEOTIDE SEQUENCE</scope>
    <source>
        <strain evidence="6">IBT 21472</strain>
    </source>
</reference>
<dbReference type="InterPro" id="IPR056030">
    <property type="entry name" value="DUF7611"/>
</dbReference>
<feature type="compositionally biased region" description="Polar residues" evidence="1">
    <location>
        <begin position="114"/>
        <end position="123"/>
    </location>
</feature>
<feature type="compositionally biased region" description="Pro residues" evidence="1">
    <location>
        <begin position="100"/>
        <end position="110"/>
    </location>
</feature>
<organism evidence="6 7">
    <name type="scientific">Penicillium atrosanguineum</name>
    <dbReference type="NCBI Taxonomy" id="1132637"/>
    <lineage>
        <taxon>Eukaryota</taxon>
        <taxon>Fungi</taxon>
        <taxon>Dikarya</taxon>
        <taxon>Ascomycota</taxon>
        <taxon>Pezizomycotina</taxon>
        <taxon>Eurotiomycetes</taxon>
        <taxon>Eurotiomycetidae</taxon>
        <taxon>Eurotiales</taxon>
        <taxon>Aspergillaceae</taxon>
        <taxon>Penicillium</taxon>
    </lineage>
</organism>
<evidence type="ECO:0000313" key="7">
    <source>
        <dbReference type="Proteomes" id="UP001147746"/>
    </source>
</evidence>
<keyword evidence="7" id="KW-1185">Reference proteome</keyword>
<feature type="compositionally biased region" description="Low complexity" evidence="1">
    <location>
        <begin position="312"/>
        <end position="329"/>
    </location>
</feature>
<comment type="caution">
    <text evidence="6">The sequence shown here is derived from an EMBL/GenBank/DDBJ whole genome shotgun (WGS) entry which is preliminary data.</text>
</comment>
<evidence type="ECO:0000259" key="4">
    <source>
        <dbReference type="Pfam" id="PF24588"/>
    </source>
</evidence>
<feature type="region of interest" description="Disordered" evidence="1">
    <location>
        <begin position="151"/>
        <end position="248"/>
    </location>
</feature>
<evidence type="ECO:0000313" key="6">
    <source>
        <dbReference type="EMBL" id="KAJ5311041.1"/>
    </source>
</evidence>
<feature type="domain" description="DUF7611" evidence="2">
    <location>
        <begin position="625"/>
        <end position="779"/>
    </location>
</feature>
<protein>
    <submittedName>
        <fullName evidence="6">Uncharacterized protein</fullName>
    </submittedName>
</protein>
<dbReference type="AlphaFoldDB" id="A0A9W9PTC4"/>
<evidence type="ECO:0000259" key="5">
    <source>
        <dbReference type="Pfam" id="PF24589"/>
    </source>
</evidence>
<dbReference type="Pfam" id="PF24588">
    <property type="entry name" value="DUF7613"/>
    <property type="match status" value="1"/>
</dbReference>
<feature type="region of interest" description="Disordered" evidence="1">
    <location>
        <begin position="296"/>
        <end position="456"/>
    </location>
</feature>
<feature type="compositionally biased region" description="Polar residues" evidence="1">
    <location>
        <begin position="426"/>
        <end position="443"/>
    </location>
</feature>
<feature type="domain" description="DUF7614" evidence="5">
    <location>
        <begin position="1076"/>
        <end position="1203"/>
    </location>
</feature>
<feature type="compositionally biased region" description="Polar residues" evidence="1">
    <location>
        <begin position="83"/>
        <end position="94"/>
    </location>
</feature>
<evidence type="ECO:0000259" key="3">
    <source>
        <dbReference type="Pfam" id="PF24587"/>
    </source>
</evidence>
<name>A0A9W9PTC4_9EURO</name>
<sequence length="1217" mass="134833">MLTTLHPTFDMPPDDPFAFLAEQPQSKPQHIKPAKSVKEKKSLWKEKFFNKDKTSRSTPDRQIQDFLATATAQKADPRDAAPTVSTQRIPSSQDVANVPAPAPAPAPAPVSAPQRTLPTIPPSNENYSAFNFADNNVQVKRAPTILKPRKGKGLRVGFSDRAPETIGEGGDESEVPTVEISRSLQRMRERQAAQSSQPRRLPSMRSPNPSREHLPTLRVNTSLADGDGRSRRADQHVSPSAQQPPLVQDPHEAEFLSTLHIDKPGSRLSFRGSPDSHSFAERVRNQMQVEEARALHNRYEDVASPTDDEDSISSPEPLPSHSPRSPRSLQDSVYETPASQHAPSVTSIVQSIRNPPSPAVHRAPVNANLSPVDPRMPPSLTPGSPAKTSAGPPVPTHEPRTRNQLASPASQISQISQISQTSQASRESPSLSQLAPLSTQTSREPSRSPQPPKFSLRNIANQVGDTAFAEFKEYIARYDSILHMSAESVKPLIETALTEWIRAAVWWFLRGKTRLEGFARSRSTAPPAYAKQAVIDLGKALWINENIVPTHYEVAKYGSMSVDAVLAVVNTTGDKEMVDLLSLHQVTMNHLRSLSMSIKRNDILSIVLRDENSPSQLDTSVWLRYPFFAPDVSAVLSGSATRSMLAGKPSKSPNMVSMMPLGDTGRNFSYGTMFVQACVSSGDDEGEQYAMPCALTIIRERSDWYVHAAISSQSQLVNVLIQSDRKQGPTWEDVDWGIRSNSMRVKLPRGFELDVMFKEEDFKTLWNIVKYTQKSEASLEPEAGETVVFENTLKVFQYMDPGTPKAFPAEALERCRIRLFERTVSITEGTGTRNAHRGFRLTVLTSPKVKTLSNVRHILGYGTPIVFGLLRGENGAPALLLKVTEDGRTRSMLMTFHEVDERTQMHSVLLGMLPREGETKTPEISLRSYAIEQPGDSGSGRTATTQLQFPAGNVSVIDQEHAYVEHGYGPTILSESLRAFIATEWGSVTDRINLGPGELKIALDVNKKTGMSLFRSAQQDLTVSLADNLVPSEMPEQVTGFLQKITAKAMVRRLDFASMEHLHAFEQAVTGFQVIYDGIASSFTISRRRMVVPIYKKWEASLARIQIVRQEKVTQILVFFADFHHGTCMNFVLKGTDHIESFNRSGKFGLRIVDAKFALPKKDDDPSSDFVCLDMPEYPIEHDDIAIAFDTETDRSSFKVALPGSVREPSRMGSLRR</sequence>
<proteinExistence type="predicted"/>
<gene>
    <name evidence="6" type="ORF">N7476_006901</name>
</gene>
<dbReference type="Pfam" id="PF24587">
    <property type="entry name" value="DUF7612"/>
    <property type="match status" value="1"/>
</dbReference>
<evidence type="ECO:0000259" key="2">
    <source>
        <dbReference type="Pfam" id="PF24586"/>
    </source>
</evidence>
<feature type="compositionally biased region" description="Polar residues" evidence="1">
    <location>
        <begin position="330"/>
        <end position="354"/>
    </location>
</feature>
<dbReference type="Pfam" id="PF24589">
    <property type="entry name" value="DUF7614"/>
    <property type="match status" value="1"/>
</dbReference>